<organism evidence="2 3">
    <name type="scientific">Gordonia insulae</name>
    <dbReference type="NCBI Taxonomy" id="2420509"/>
    <lineage>
        <taxon>Bacteria</taxon>
        <taxon>Bacillati</taxon>
        <taxon>Actinomycetota</taxon>
        <taxon>Actinomycetes</taxon>
        <taxon>Mycobacteriales</taxon>
        <taxon>Gordoniaceae</taxon>
        <taxon>Gordonia</taxon>
    </lineage>
</organism>
<dbReference type="RefSeq" id="WP_124710163.1">
    <property type="nucleotide sequence ID" value="NZ_CP033972.1"/>
</dbReference>
<dbReference type="InterPro" id="IPR021517">
    <property type="entry name" value="DUF3180"/>
</dbReference>
<evidence type="ECO:0000256" key="1">
    <source>
        <dbReference type="SAM" id="Phobius"/>
    </source>
</evidence>
<protein>
    <recommendedName>
        <fullName evidence="4">DUF3180 domain-containing protein</fullName>
    </recommendedName>
</protein>
<keyword evidence="3" id="KW-1185">Reference proteome</keyword>
<dbReference type="Pfam" id="PF11377">
    <property type="entry name" value="DUF3180"/>
    <property type="match status" value="1"/>
</dbReference>
<reference evidence="2 3" key="1">
    <citation type="submission" date="2018-11" db="EMBL/GenBank/DDBJ databases">
        <title>Gordonia insulae sp. nov., isolated from an island soil.</title>
        <authorList>
            <person name="Kim Y.S."/>
            <person name="Kim S.B."/>
        </authorList>
    </citation>
    <scope>NUCLEOTIDE SEQUENCE [LARGE SCALE GENOMIC DNA]</scope>
    <source>
        <strain evidence="2 3">MMS17-SY073</strain>
    </source>
</reference>
<name>A0A3G8JSH5_9ACTN</name>
<feature type="transmembrane region" description="Helical" evidence="1">
    <location>
        <begin position="26"/>
        <end position="45"/>
    </location>
</feature>
<keyword evidence="1" id="KW-0812">Transmembrane</keyword>
<feature type="transmembrane region" description="Helical" evidence="1">
    <location>
        <begin position="136"/>
        <end position="155"/>
    </location>
</feature>
<keyword evidence="1" id="KW-0472">Membrane</keyword>
<evidence type="ECO:0008006" key="4">
    <source>
        <dbReference type="Google" id="ProtNLM"/>
    </source>
</evidence>
<proteinExistence type="predicted"/>
<accession>A0A3G8JSH5</accession>
<feature type="transmembrane region" description="Helical" evidence="1">
    <location>
        <begin position="94"/>
        <end position="124"/>
    </location>
</feature>
<dbReference type="KEGG" id="gom:D7316_04475"/>
<dbReference type="EMBL" id="CP033972">
    <property type="protein sequence ID" value="AZG47863.1"/>
    <property type="molecule type" value="Genomic_DNA"/>
</dbReference>
<sequence length="177" mass="18613">MTSPRPRSGRDQDEEPGLGPTRLRDLTIIGLITAVTVFILVRYNYGSLPPMPLLAGLVLYILAALEVVIAFIVRTRVASRDVGRARGQLHPLTAARVLALAKASAILGALAVGVWAGLLAFLWTQHDLSAADHDRPGAIIGVVGGIVLVAAALWLEYCCRAPDDPTDDAVGGHPGPA</sequence>
<feature type="transmembrane region" description="Helical" evidence="1">
    <location>
        <begin position="51"/>
        <end position="73"/>
    </location>
</feature>
<evidence type="ECO:0000313" key="2">
    <source>
        <dbReference type="EMBL" id="AZG47863.1"/>
    </source>
</evidence>
<dbReference type="AlphaFoldDB" id="A0A3G8JSH5"/>
<gene>
    <name evidence="2" type="ORF">D7316_04475</name>
</gene>
<keyword evidence="1" id="KW-1133">Transmembrane helix</keyword>
<dbReference type="OrthoDB" id="3825558at2"/>
<evidence type="ECO:0000313" key="3">
    <source>
        <dbReference type="Proteomes" id="UP000271469"/>
    </source>
</evidence>
<dbReference type="Proteomes" id="UP000271469">
    <property type="component" value="Chromosome"/>
</dbReference>